<feature type="transmembrane region" description="Helical" evidence="1">
    <location>
        <begin position="150"/>
        <end position="170"/>
    </location>
</feature>
<accession>A0A7W5E5V5</accession>
<dbReference type="Proteomes" id="UP000536179">
    <property type="component" value="Unassembled WGS sequence"/>
</dbReference>
<dbReference type="RefSeq" id="WP_184310215.1">
    <property type="nucleotide sequence ID" value="NZ_JACHXU010000057.1"/>
</dbReference>
<dbReference type="AlphaFoldDB" id="A0A7W5E5V5"/>
<name>A0A7W5E5V5_9BACT</name>
<keyword evidence="1" id="KW-0812">Transmembrane</keyword>
<dbReference type="EMBL" id="JACHXU010000057">
    <property type="protein sequence ID" value="MBB3210720.1"/>
    <property type="molecule type" value="Genomic_DNA"/>
</dbReference>
<evidence type="ECO:0000256" key="1">
    <source>
        <dbReference type="SAM" id="Phobius"/>
    </source>
</evidence>
<comment type="caution">
    <text evidence="2">The sequence shown here is derived from an EMBL/GenBank/DDBJ whole genome shotgun (WGS) entry which is preliminary data.</text>
</comment>
<feature type="transmembrane region" description="Helical" evidence="1">
    <location>
        <begin position="77"/>
        <end position="97"/>
    </location>
</feature>
<evidence type="ECO:0000313" key="3">
    <source>
        <dbReference type="Proteomes" id="UP000536179"/>
    </source>
</evidence>
<feature type="transmembrane region" description="Helical" evidence="1">
    <location>
        <begin position="109"/>
        <end position="130"/>
    </location>
</feature>
<organism evidence="2 3">
    <name type="scientific">Aporhodopirellula rubra</name>
    <dbReference type="NCBI Taxonomy" id="980271"/>
    <lineage>
        <taxon>Bacteria</taxon>
        <taxon>Pseudomonadati</taxon>
        <taxon>Planctomycetota</taxon>
        <taxon>Planctomycetia</taxon>
        <taxon>Pirellulales</taxon>
        <taxon>Pirellulaceae</taxon>
        <taxon>Aporhodopirellula</taxon>
    </lineage>
</organism>
<proteinExistence type="predicted"/>
<reference evidence="2 3" key="1">
    <citation type="submission" date="2020-08" db="EMBL/GenBank/DDBJ databases">
        <title>Genomic Encyclopedia of Type Strains, Phase III (KMG-III): the genomes of soil and plant-associated and newly described type strains.</title>
        <authorList>
            <person name="Whitman W."/>
        </authorList>
    </citation>
    <scope>NUCLEOTIDE SEQUENCE [LARGE SCALE GENOMIC DNA]</scope>
    <source>
        <strain evidence="2 3">CECT 8075</strain>
    </source>
</reference>
<sequence>MAGDVAAANRFGLLVPQKLAAGALLALPANQHRAMTTKSSLVLQALSQNEEDRMSLLLRRRDADGSVHHYAIPFDSLALIAIVGIVVGFSLPLIFTFRNLVARQPDETALAIASGLAVGLTMFVIAKWSVIRTGMLVSFGPMRMTRSMRLLYAGGYVTMGCTAMLALLFVTST</sequence>
<keyword evidence="1" id="KW-1133">Transmembrane helix</keyword>
<keyword evidence="1" id="KW-0472">Membrane</keyword>
<gene>
    <name evidence="2" type="ORF">FHS27_006568</name>
</gene>
<evidence type="ECO:0000313" key="2">
    <source>
        <dbReference type="EMBL" id="MBB3210720.1"/>
    </source>
</evidence>
<keyword evidence="3" id="KW-1185">Reference proteome</keyword>
<protein>
    <submittedName>
        <fullName evidence="2">Uncharacterized protein</fullName>
    </submittedName>
</protein>